<dbReference type="Proteomes" id="UP000076727">
    <property type="component" value="Unassembled WGS sequence"/>
</dbReference>
<proteinExistence type="predicted"/>
<protein>
    <recommendedName>
        <fullName evidence="3">F-box domain-containing protein</fullName>
    </recommendedName>
</protein>
<organism evidence="1 2">
    <name type="scientific">Daedalea quercina L-15889</name>
    <dbReference type="NCBI Taxonomy" id="1314783"/>
    <lineage>
        <taxon>Eukaryota</taxon>
        <taxon>Fungi</taxon>
        <taxon>Dikarya</taxon>
        <taxon>Basidiomycota</taxon>
        <taxon>Agaricomycotina</taxon>
        <taxon>Agaricomycetes</taxon>
        <taxon>Polyporales</taxon>
        <taxon>Fomitopsis</taxon>
    </lineage>
</organism>
<evidence type="ECO:0008006" key="3">
    <source>
        <dbReference type="Google" id="ProtNLM"/>
    </source>
</evidence>
<dbReference type="AlphaFoldDB" id="A0A165KUJ9"/>
<sequence length="430" mass="47779">MLPVLPVEIWERVIDHLWEWPLWLSRCALVCRVWHVRSHFHLVSRTTLSNSQQTHRFAKLLKSHPELRRQVEWVLICDATFVRDGVSSMDERRPMAHIGAFAAMLAKALPADPAMRFLKIADAEWKPGMMHRNTLIHLSAFAGISGLSLYHVTFPSKAILSRLICALPNLVLLECASVVCQNKASNPSLYCAASPRVKKLMLDGPSDDVADLIGLQPGIVGGLEMLWAGWSRILLGECPSSSAIAVILQHAGSALKCVDIRLQQLPGTTVDGEHTEGALTAANHPLRALRHCTELEVFCLAYCLPTTAGSITISSPQSPNWLYDTLANITSAKLHGLHLNIDVRHIEDVGTSCLIDLVHGFLDELQCTQIDKMLAREARFKRLKRFGIYLLCGPQTPAPDEESWRAAVFAKFPELCARRMLSGEVLVRMD</sequence>
<reference evidence="1 2" key="1">
    <citation type="journal article" date="2016" name="Mol. Biol. Evol.">
        <title>Comparative Genomics of Early-Diverging Mushroom-Forming Fungi Provides Insights into the Origins of Lignocellulose Decay Capabilities.</title>
        <authorList>
            <person name="Nagy L.G."/>
            <person name="Riley R."/>
            <person name="Tritt A."/>
            <person name="Adam C."/>
            <person name="Daum C."/>
            <person name="Floudas D."/>
            <person name="Sun H."/>
            <person name="Yadav J.S."/>
            <person name="Pangilinan J."/>
            <person name="Larsson K.H."/>
            <person name="Matsuura K."/>
            <person name="Barry K."/>
            <person name="Labutti K."/>
            <person name="Kuo R."/>
            <person name="Ohm R.A."/>
            <person name="Bhattacharya S.S."/>
            <person name="Shirouzu T."/>
            <person name="Yoshinaga Y."/>
            <person name="Martin F.M."/>
            <person name="Grigoriev I.V."/>
            <person name="Hibbett D.S."/>
        </authorList>
    </citation>
    <scope>NUCLEOTIDE SEQUENCE [LARGE SCALE GENOMIC DNA]</scope>
    <source>
        <strain evidence="1 2">L-15889</strain>
    </source>
</reference>
<evidence type="ECO:0000313" key="2">
    <source>
        <dbReference type="Proteomes" id="UP000076727"/>
    </source>
</evidence>
<name>A0A165KUJ9_9APHY</name>
<gene>
    <name evidence="1" type="ORF">DAEQUDRAFT_733652</name>
</gene>
<dbReference type="OrthoDB" id="2798260at2759"/>
<accession>A0A165KUJ9</accession>
<keyword evidence="2" id="KW-1185">Reference proteome</keyword>
<evidence type="ECO:0000313" key="1">
    <source>
        <dbReference type="EMBL" id="KZT63602.1"/>
    </source>
</evidence>
<dbReference type="EMBL" id="KV429170">
    <property type="protein sequence ID" value="KZT63602.1"/>
    <property type="molecule type" value="Genomic_DNA"/>
</dbReference>